<evidence type="ECO:0000259" key="1">
    <source>
        <dbReference type="Pfam" id="PF13529"/>
    </source>
</evidence>
<dbReference type="Proteomes" id="UP000237319">
    <property type="component" value="Unassembled WGS sequence"/>
</dbReference>
<dbReference type="AlphaFoldDB" id="A0A2S5CWJ2"/>
<dbReference type="Pfam" id="PF13529">
    <property type="entry name" value="Peptidase_C39_2"/>
    <property type="match status" value="1"/>
</dbReference>
<organism evidence="2 3">
    <name type="scientific">Lysinibacillus sphaericus</name>
    <name type="common">Bacillus sphaericus</name>
    <dbReference type="NCBI Taxonomy" id="1421"/>
    <lineage>
        <taxon>Bacteria</taxon>
        <taxon>Bacillati</taxon>
        <taxon>Bacillota</taxon>
        <taxon>Bacilli</taxon>
        <taxon>Bacillales</taxon>
        <taxon>Bacillaceae</taxon>
        <taxon>Lysinibacillus</taxon>
    </lineage>
</organism>
<comment type="caution">
    <text evidence="2">The sequence shown here is derived from an EMBL/GenBank/DDBJ whole genome shotgun (WGS) entry which is preliminary data.</text>
</comment>
<name>A0A2S5CWJ2_LYSSH</name>
<keyword evidence="3" id="KW-1185">Reference proteome</keyword>
<evidence type="ECO:0000313" key="3">
    <source>
        <dbReference type="Proteomes" id="UP000237319"/>
    </source>
</evidence>
<reference evidence="2 3" key="1">
    <citation type="submission" date="2017-11" db="EMBL/GenBank/DDBJ databases">
        <title>Genome sequence of Lysinibacillus sphaericus, a lignin-degrading bacteria isolated from municipal solid waste soil.</title>
        <authorList>
            <person name="Persinoti G.F."/>
            <person name="Paixao D.A."/>
            <person name="Bugg T.D."/>
            <person name="Squina F.M."/>
        </authorList>
    </citation>
    <scope>NUCLEOTIDE SEQUENCE [LARGE SCALE GENOMIC DNA]</scope>
    <source>
        <strain evidence="2 3">A1</strain>
    </source>
</reference>
<dbReference type="InterPro" id="IPR039564">
    <property type="entry name" value="Peptidase_C39-like"/>
</dbReference>
<protein>
    <recommendedName>
        <fullName evidence="1">Peptidase C39-like domain-containing protein</fullName>
    </recommendedName>
</protein>
<sequence>MKQHLSLQGTSQYDTSIAAHYRNSACGPTTVHVILKYFDPLAPSVNDLYQILGSTKVGLFKWRLITNLRKLLPTWDIRNCTLKEALQEIDAGRPVAMRFDRYFSLQWFDKKSTFAYHWVPLIGYEVQADKLLLIFHDNGGNNRDSQIRSALFHQNKNVLRFVKIAPN</sequence>
<dbReference type="Gene3D" id="3.90.70.10">
    <property type="entry name" value="Cysteine proteinases"/>
    <property type="match status" value="1"/>
</dbReference>
<accession>A0A2S5CWJ2</accession>
<evidence type="ECO:0000313" key="2">
    <source>
        <dbReference type="EMBL" id="POZ55117.1"/>
    </source>
</evidence>
<proteinExistence type="predicted"/>
<dbReference type="EMBL" id="PGLV01000002">
    <property type="protein sequence ID" value="POZ55117.1"/>
    <property type="molecule type" value="Genomic_DNA"/>
</dbReference>
<feature type="domain" description="Peptidase C39-like" evidence="1">
    <location>
        <begin position="12"/>
        <end position="129"/>
    </location>
</feature>
<gene>
    <name evidence="2" type="ORF">LYSIN_03414</name>
</gene>
<dbReference type="RefSeq" id="WP_069509353.1">
    <property type="nucleotide sequence ID" value="NZ_JOTQ01000007.1"/>
</dbReference>